<dbReference type="AlphaFoldDB" id="A0A2Z2P7G5"/>
<evidence type="ECO:0000259" key="2">
    <source>
        <dbReference type="Pfam" id="PF20352"/>
    </source>
</evidence>
<feature type="chain" id="PRO_5016417336" description="DUF6647 domain-containing protein" evidence="1">
    <location>
        <begin position="25"/>
        <end position="167"/>
    </location>
</feature>
<dbReference type="InterPro" id="IPR046589">
    <property type="entry name" value="DUF6647"/>
</dbReference>
<dbReference type="Pfam" id="PF20352">
    <property type="entry name" value="DUF6647"/>
    <property type="match status" value="1"/>
</dbReference>
<keyword evidence="1" id="KW-0732">Signal</keyword>
<reference evidence="3 4" key="1">
    <citation type="submission" date="2016-12" db="EMBL/GenBank/DDBJ databases">
        <authorList>
            <person name="Song W.-J."/>
            <person name="Kurnit D.M."/>
        </authorList>
    </citation>
    <scope>NUCLEOTIDE SEQUENCE [LARGE SCALE GENOMIC DNA]</scope>
    <source>
        <strain evidence="3 4">IMCC3135</strain>
    </source>
</reference>
<accession>A0A2Z2P7G5</accession>
<evidence type="ECO:0000313" key="4">
    <source>
        <dbReference type="Proteomes" id="UP000250079"/>
    </source>
</evidence>
<protein>
    <recommendedName>
        <fullName evidence="2">DUF6647 domain-containing protein</fullName>
    </recommendedName>
</protein>
<evidence type="ECO:0000256" key="1">
    <source>
        <dbReference type="SAM" id="SignalP"/>
    </source>
</evidence>
<feature type="domain" description="DUF6647" evidence="2">
    <location>
        <begin position="25"/>
        <end position="142"/>
    </location>
</feature>
<dbReference type="Proteomes" id="UP000250079">
    <property type="component" value="Chromosome"/>
</dbReference>
<dbReference type="EMBL" id="CP018632">
    <property type="protein sequence ID" value="ASJ75784.1"/>
    <property type="molecule type" value="Genomic_DNA"/>
</dbReference>
<dbReference type="OrthoDB" id="7851356at2"/>
<proteinExistence type="predicted"/>
<gene>
    <name evidence="3" type="ORF">IMCC3135_28660</name>
</gene>
<evidence type="ECO:0000313" key="3">
    <source>
        <dbReference type="EMBL" id="ASJ75784.1"/>
    </source>
</evidence>
<dbReference type="RefSeq" id="WP_088920642.1">
    <property type="nucleotide sequence ID" value="NZ_CP018632.1"/>
</dbReference>
<sequence>MKIVRVLIFSTVCVLGITSSIAAAEQRAKPTFLDFVVLWLNSQYQLEVPASHPDIIAMPLAELVARRYGPGASATPGDVVALYDKEAHAILVSDDWTGGSLAQLSVLVHEMVHHSQDVSGTIFACPAEREKLAYRAQNEWLKLFDEDLEGAFGIDPALILVATACVH</sequence>
<name>A0A2Z2P7G5_9GAMM</name>
<feature type="signal peptide" evidence="1">
    <location>
        <begin position="1"/>
        <end position="24"/>
    </location>
</feature>
<organism evidence="3 4">
    <name type="scientific">Granulosicoccus antarcticus IMCC3135</name>
    <dbReference type="NCBI Taxonomy" id="1192854"/>
    <lineage>
        <taxon>Bacteria</taxon>
        <taxon>Pseudomonadati</taxon>
        <taxon>Pseudomonadota</taxon>
        <taxon>Gammaproteobacteria</taxon>
        <taxon>Chromatiales</taxon>
        <taxon>Granulosicoccaceae</taxon>
        <taxon>Granulosicoccus</taxon>
    </lineage>
</organism>
<dbReference type="KEGG" id="gai:IMCC3135_28660"/>
<keyword evidence="4" id="KW-1185">Reference proteome</keyword>